<keyword evidence="1" id="KW-1133">Transmembrane helix</keyword>
<feature type="transmembrane region" description="Helical" evidence="1">
    <location>
        <begin position="201"/>
        <end position="218"/>
    </location>
</feature>
<comment type="caution">
    <text evidence="2">The sequence shown here is derived from an EMBL/GenBank/DDBJ whole genome shotgun (WGS) entry which is preliminary data.</text>
</comment>
<feature type="transmembrane region" description="Helical" evidence="1">
    <location>
        <begin position="134"/>
        <end position="154"/>
    </location>
</feature>
<reference evidence="2 3" key="1">
    <citation type="submission" date="2020-09" db="EMBL/GenBank/DDBJ databases">
        <title>novel species in genus Nocardioides.</title>
        <authorList>
            <person name="Zhang G."/>
        </authorList>
    </citation>
    <scope>NUCLEOTIDE SEQUENCE [LARGE SCALE GENOMIC DNA]</scope>
    <source>
        <strain evidence="2 3">KCTC 39551</strain>
    </source>
</reference>
<accession>A0ABR8N6I6</accession>
<dbReference type="RefSeq" id="WP_191193586.1">
    <property type="nucleotide sequence ID" value="NZ_JACXYZ010000001.1"/>
</dbReference>
<gene>
    <name evidence="2" type="ORF">IEZ26_03850</name>
</gene>
<organism evidence="2 3">
    <name type="scientific">Nocardioides cavernae</name>
    <dbReference type="NCBI Taxonomy" id="1921566"/>
    <lineage>
        <taxon>Bacteria</taxon>
        <taxon>Bacillati</taxon>
        <taxon>Actinomycetota</taxon>
        <taxon>Actinomycetes</taxon>
        <taxon>Propionibacteriales</taxon>
        <taxon>Nocardioidaceae</taxon>
        <taxon>Nocardioides</taxon>
    </lineage>
</organism>
<feature type="transmembrane region" description="Helical" evidence="1">
    <location>
        <begin position="252"/>
        <end position="268"/>
    </location>
</feature>
<dbReference type="EMBL" id="JACXYZ010000001">
    <property type="protein sequence ID" value="MBD3923743.1"/>
    <property type="molecule type" value="Genomic_DNA"/>
</dbReference>
<sequence>MRRPKRPALHLIVLGVGLATASVLWTYYARQLWFFMDDWTYIIWRGVFGGQVGLMEPHNEHWVALPTLVLRAMFNVVGLQHYLPWAMLAVLLHLITSLLVYALVRRAGAGPWPSVVTALALAFLGAGAENPLWASQIGSIGAHTLTLAALVVLLGEEAQTLSRRALASFLLTLSLTTMGLSLVLVGWIALVLALVRGVREVVMVVSAPVVVYLTWYVVWGSDATAPASATWAQAWDFAWVGLAAIWDKGLGLPGLGLMVLACLLLVSLADQKAPYVLRTLAWSGLLVVAAAFVLIGHSRGQYGPQFGAASRYVYFGVVLTLPAVACALEVLSRQFTRRMLEATAALAAVIGILIVNGTLAMDRYTVQRSADTLGLEQRLVAAVDLLDSGAPTLSASLDSRWATDMHKDRIVDDDIRAALPRIPVTDQGRLDAAAHLQVALVSEPIDAPSPTKASLTQVSGPARLAPCSAAPMPNRVVPVGGWIDLPASSKGGQVGLIAAGGYEIQTTLFRGGLQSDTNFLVLPANTLSYVASVAPDASMRVLVPAGSLIGLCTAGR</sequence>
<name>A0ABR8N6I6_9ACTN</name>
<feature type="transmembrane region" description="Helical" evidence="1">
    <location>
        <begin position="82"/>
        <end position="104"/>
    </location>
</feature>
<proteinExistence type="predicted"/>
<keyword evidence="3" id="KW-1185">Reference proteome</keyword>
<evidence type="ECO:0000313" key="3">
    <source>
        <dbReference type="Proteomes" id="UP000618818"/>
    </source>
</evidence>
<protein>
    <submittedName>
        <fullName evidence="2">Uncharacterized protein</fullName>
    </submittedName>
</protein>
<keyword evidence="1" id="KW-0812">Transmembrane</keyword>
<evidence type="ECO:0000256" key="1">
    <source>
        <dbReference type="SAM" id="Phobius"/>
    </source>
</evidence>
<feature type="transmembrane region" description="Helical" evidence="1">
    <location>
        <begin position="312"/>
        <end position="331"/>
    </location>
</feature>
<feature type="transmembrane region" description="Helical" evidence="1">
    <location>
        <begin position="280"/>
        <end position="300"/>
    </location>
</feature>
<feature type="transmembrane region" description="Helical" evidence="1">
    <location>
        <begin position="111"/>
        <end position="128"/>
    </location>
</feature>
<feature type="transmembrane region" description="Helical" evidence="1">
    <location>
        <begin position="343"/>
        <end position="361"/>
    </location>
</feature>
<dbReference type="Proteomes" id="UP000618818">
    <property type="component" value="Unassembled WGS sequence"/>
</dbReference>
<keyword evidence="1" id="KW-0472">Membrane</keyword>
<feature type="transmembrane region" description="Helical" evidence="1">
    <location>
        <begin position="230"/>
        <end position="246"/>
    </location>
</feature>
<feature type="transmembrane region" description="Helical" evidence="1">
    <location>
        <begin position="7"/>
        <end position="28"/>
    </location>
</feature>
<evidence type="ECO:0000313" key="2">
    <source>
        <dbReference type="EMBL" id="MBD3923743.1"/>
    </source>
</evidence>
<feature type="transmembrane region" description="Helical" evidence="1">
    <location>
        <begin position="166"/>
        <end position="195"/>
    </location>
</feature>